<feature type="region of interest" description="Disordered" evidence="1">
    <location>
        <begin position="17"/>
        <end position="54"/>
    </location>
</feature>
<reference evidence="2" key="1">
    <citation type="submission" date="2019-11" db="EMBL/GenBank/DDBJ databases">
        <authorList>
            <person name="Liu Y."/>
            <person name="Hou J."/>
            <person name="Li T.-Q."/>
            <person name="Guan C.-H."/>
            <person name="Wu X."/>
            <person name="Wu H.-Z."/>
            <person name="Ling F."/>
            <person name="Zhang R."/>
            <person name="Shi X.-G."/>
            <person name="Ren J.-P."/>
            <person name="Chen E.-F."/>
            <person name="Sun J.-M."/>
        </authorList>
    </citation>
    <scope>NUCLEOTIDE SEQUENCE</scope>
    <source>
        <strain evidence="2">Adult_tree_wgs_1</strain>
        <tissue evidence="2">Leaves</tissue>
    </source>
</reference>
<feature type="compositionally biased region" description="Acidic residues" evidence="1">
    <location>
        <begin position="18"/>
        <end position="28"/>
    </location>
</feature>
<dbReference type="EMBL" id="WJXA01000010">
    <property type="protein sequence ID" value="KAF7128923.1"/>
    <property type="molecule type" value="Genomic_DNA"/>
</dbReference>
<organism evidence="2 3">
    <name type="scientific">Rhododendron simsii</name>
    <name type="common">Sims's rhododendron</name>
    <dbReference type="NCBI Taxonomy" id="118357"/>
    <lineage>
        <taxon>Eukaryota</taxon>
        <taxon>Viridiplantae</taxon>
        <taxon>Streptophyta</taxon>
        <taxon>Embryophyta</taxon>
        <taxon>Tracheophyta</taxon>
        <taxon>Spermatophyta</taxon>
        <taxon>Magnoliopsida</taxon>
        <taxon>eudicotyledons</taxon>
        <taxon>Gunneridae</taxon>
        <taxon>Pentapetalae</taxon>
        <taxon>asterids</taxon>
        <taxon>Ericales</taxon>
        <taxon>Ericaceae</taxon>
        <taxon>Ericoideae</taxon>
        <taxon>Rhodoreae</taxon>
        <taxon>Rhododendron</taxon>
    </lineage>
</organism>
<name>A0A834L974_RHOSS</name>
<dbReference type="OrthoDB" id="10524272at2759"/>
<sequence length="121" mass="13761">MLELAVPKMNRRMKSIAIDEEDEDSDDVVNEKRDLRRWQNMTLEPPPSEMKGTPYGVNEVERAKNSLPWYHNAVAGDDVGQKCITTDKLNIVEVIRDGDKLEFYVGVASADFSVDGCDEWI</sequence>
<dbReference type="AlphaFoldDB" id="A0A834L974"/>
<accession>A0A834L974</accession>
<evidence type="ECO:0000313" key="2">
    <source>
        <dbReference type="EMBL" id="KAF7128923.1"/>
    </source>
</evidence>
<comment type="caution">
    <text evidence="2">The sequence shown here is derived from an EMBL/GenBank/DDBJ whole genome shotgun (WGS) entry which is preliminary data.</text>
</comment>
<evidence type="ECO:0000256" key="1">
    <source>
        <dbReference type="SAM" id="MobiDB-lite"/>
    </source>
</evidence>
<keyword evidence="3" id="KW-1185">Reference proteome</keyword>
<evidence type="ECO:0000313" key="3">
    <source>
        <dbReference type="Proteomes" id="UP000626092"/>
    </source>
</evidence>
<protein>
    <submittedName>
        <fullName evidence="2">Uncharacterized protein</fullName>
    </submittedName>
</protein>
<proteinExistence type="predicted"/>
<gene>
    <name evidence="2" type="ORF">RHSIM_Rhsim10G0137800</name>
</gene>
<dbReference type="Proteomes" id="UP000626092">
    <property type="component" value="Unassembled WGS sequence"/>
</dbReference>